<evidence type="ECO:0000313" key="2">
    <source>
        <dbReference type="EMBL" id="KOF89464.1"/>
    </source>
</evidence>
<protein>
    <submittedName>
        <fullName evidence="2">Uncharacterized protein</fullName>
    </submittedName>
</protein>
<organism evidence="2">
    <name type="scientific">Octopus bimaculoides</name>
    <name type="common">California two-spotted octopus</name>
    <dbReference type="NCBI Taxonomy" id="37653"/>
    <lineage>
        <taxon>Eukaryota</taxon>
        <taxon>Metazoa</taxon>
        <taxon>Spiralia</taxon>
        <taxon>Lophotrochozoa</taxon>
        <taxon>Mollusca</taxon>
        <taxon>Cephalopoda</taxon>
        <taxon>Coleoidea</taxon>
        <taxon>Octopodiformes</taxon>
        <taxon>Octopoda</taxon>
        <taxon>Incirrata</taxon>
        <taxon>Octopodidae</taxon>
        <taxon>Octopus</taxon>
    </lineage>
</organism>
<name>A0A0L8HJZ9_OCTBM</name>
<accession>A0A0L8HJZ9</accession>
<proteinExistence type="predicted"/>
<gene>
    <name evidence="2" type="ORF">OCBIM_22013027mg</name>
</gene>
<evidence type="ECO:0000256" key="1">
    <source>
        <dbReference type="SAM" id="Phobius"/>
    </source>
</evidence>
<sequence length="83" mass="10044">MHTLYRPLFHMRRHNFKLYLKPIFKSFQLSYILQQILQILLLESFPPLRCHFNHQNTFLSFIPSFFLPAFIISSLTYSVLTHT</sequence>
<reference evidence="2" key="1">
    <citation type="submission" date="2015-07" db="EMBL/GenBank/DDBJ databases">
        <title>MeaNS - Measles Nucleotide Surveillance Program.</title>
        <authorList>
            <person name="Tran T."/>
            <person name="Druce J."/>
        </authorList>
    </citation>
    <scope>NUCLEOTIDE SEQUENCE</scope>
    <source>
        <strain evidence="2">UCB-OBI-ISO-001</strain>
        <tissue evidence="2">Gonad</tissue>
    </source>
</reference>
<feature type="transmembrane region" description="Helical" evidence="1">
    <location>
        <begin position="61"/>
        <end position="80"/>
    </location>
</feature>
<keyword evidence="1" id="KW-0812">Transmembrane</keyword>
<keyword evidence="1" id="KW-0472">Membrane</keyword>
<dbReference type="EMBL" id="KQ417975">
    <property type="protein sequence ID" value="KOF89464.1"/>
    <property type="molecule type" value="Genomic_DNA"/>
</dbReference>
<keyword evidence="1" id="KW-1133">Transmembrane helix</keyword>
<dbReference type="AlphaFoldDB" id="A0A0L8HJZ9"/>